<comment type="caution">
    <text evidence="2">The sequence shown here is derived from an EMBL/GenBank/DDBJ whole genome shotgun (WGS) entry which is preliminary data.</text>
</comment>
<gene>
    <name evidence="2" type="ORF">G3N55_10760</name>
</gene>
<feature type="region of interest" description="Disordered" evidence="1">
    <location>
        <begin position="86"/>
        <end position="106"/>
    </location>
</feature>
<accession>A0A6N9TQ64</accession>
<dbReference type="InterPro" id="IPR050708">
    <property type="entry name" value="T6SS_VgrG/RHS"/>
</dbReference>
<keyword evidence="3" id="KW-1185">Reference proteome</keyword>
<dbReference type="InterPro" id="IPR022385">
    <property type="entry name" value="Rhs_assc_core"/>
</dbReference>
<evidence type="ECO:0000313" key="2">
    <source>
        <dbReference type="EMBL" id="NDY43319.1"/>
    </source>
</evidence>
<dbReference type="PANTHER" id="PTHR32305">
    <property type="match status" value="1"/>
</dbReference>
<sequence>MRAFLTKISGSFVWHRYYDPQTGRYLTPDPLGLAGGINRYAYVQNDPVNVIDPLGLWTFTYSADGHAPTGPWPVAAGGTASSKLVNPLDASGKLESRGVTPEATAG</sequence>
<evidence type="ECO:0000313" key="3">
    <source>
        <dbReference type="Proteomes" id="UP000469346"/>
    </source>
</evidence>
<feature type="non-terminal residue" evidence="2">
    <location>
        <position position="106"/>
    </location>
</feature>
<dbReference type="AlphaFoldDB" id="A0A6N9TQ64"/>
<dbReference type="Proteomes" id="UP000469346">
    <property type="component" value="Unassembled WGS sequence"/>
</dbReference>
<dbReference type="Gene3D" id="2.180.10.10">
    <property type="entry name" value="RHS repeat-associated core"/>
    <property type="match status" value="1"/>
</dbReference>
<protein>
    <submittedName>
        <fullName evidence="2">RHS repeat-associated core domain-containing protein</fullName>
    </submittedName>
</protein>
<organism evidence="2 3">
    <name type="scientific">Dissulfurirhabdus thermomarina</name>
    <dbReference type="NCBI Taxonomy" id="1765737"/>
    <lineage>
        <taxon>Bacteria</taxon>
        <taxon>Deltaproteobacteria</taxon>
        <taxon>Dissulfurirhabdaceae</taxon>
        <taxon>Dissulfurirhabdus</taxon>
    </lineage>
</organism>
<reference evidence="2 3" key="1">
    <citation type="submission" date="2020-02" db="EMBL/GenBank/DDBJ databases">
        <title>Comparative genomics of sulfur disproportionating microorganisms.</title>
        <authorList>
            <person name="Ward L.M."/>
            <person name="Bertran E."/>
            <person name="Johnston D.T."/>
        </authorList>
    </citation>
    <scope>NUCLEOTIDE SEQUENCE [LARGE SCALE GENOMIC DNA]</scope>
    <source>
        <strain evidence="2 3">DSM 100025</strain>
    </source>
</reference>
<proteinExistence type="predicted"/>
<dbReference type="PANTHER" id="PTHR32305:SF15">
    <property type="entry name" value="PROTEIN RHSA-RELATED"/>
    <property type="match status" value="1"/>
</dbReference>
<dbReference type="EMBL" id="JAAGRR010000149">
    <property type="protein sequence ID" value="NDY43319.1"/>
    <property type="molecule type" value="Genomic_DNA"/>
</dbReference>
<dbReference type="NCBIfam" id="TIGR03696">
    <property type="entry name" value="Rhs_assc_core"/>
    <property type="match status" value="1"/>
</dbReference>
<evidence type="ECO:0000256" key="1">
    <source>
        <dbReference type="SAM" id="MobiDB-lite"/>
    </source>
</evidence>
<name>A0A6N9TQ64_DISTH</name>